<feature type="compositionally biased region" description="Acidic residues" evidence="1">
    <location>
        <begin position="38"/>
        <end position="53"/>
    </location>
</feature>
<dbReference type="RefSeq" id="XP_018185617.1">
    <property type="nucleotide sequence ID" value="XM_018335456.1"/>
</dbReference>
<dbReference type="Proteomes" id="UP000076632">
    <property type="component" value="Unassembled WGS sequence"/>
</dbReference>
<dbReference type="OrthoDB" id="1877767at2759"/>
<reference evidence="3 4" key="1">
    <citation type="journal article" date="2016" name="Fungal Biol.">
        <title>The genome of Xylona heveae provides a window into fungal endophytism.</title>
        <authorList>
            <person name="Gazis R."/>
            <person name="Kuo A."/>
            <person name="Riley R."/>
            <person name="LaButti K."/>
            <person name="Lipzen A."/>
            <person name="Lin J."/>
            <person name="Amirebrahimi M."/>
            <person name="Hesse C.N."/>
            <person name="Spatafora J.W."/>
            <person name="Henrissat B."/>
            <person name="Hainaut M."/>
            <person name="Grigoriev I.V."/>
            <person name="Hibbett D.S."/>
        </authorList>
    </citation>
    <scope>NUCLEOTIDE SEQUENCE [LARGE SCALE GENOMIC DNA]</scope>
    <source>
        <strain evidence="3 4">TC161</strain>
    </source>
</reference>
<name>A0A165A7H8_XYLHT</name>
<evidence type="ECO:0000313" key="4">
    <source>
        <dbReference type="Proteomes" id="UP000076632"/>
    </source>
</evidence>
<dbReference type="InParanoid" id="A0A165A7H8"/>
<accession>A0A165A7H8</accession>
<feature type="region of interest" description="Disordered" evidence="1">
    <location>
        <begin position="238"/>
        <end position="262"/>
    </location>
</feature>
<feature type="compositionally biased region" description="Basic and acidic residues" evidence="1">
    <location>
        <begin position="125"/>
        <end position="140"/>
    </location>
</feature>
<evidence type="ECO:0000256" key="1">
    <source>
        <dbReference type="SAM" id="MobiDB-lite"/>
    </source>
</evidence>
<protein>
    <recommendedName>
        <fullName evidence="2">Transcription factor TFIIIC triple barrel domain-containing protein</fullName>
    </recommendedName>
</protein>
<dbReference type="OMA" id="TTHVPNA"/>
<feature type="compositionally biased region" description="Polar residues" evidence="1">
    <location>
        <begin position="361"/>
        <end position="370"/>
    </location>
</feature>
<evidence type="ECO:0000313" key="3">
    <source>
        <dbReference type="EMBL" id="KZF20062.1"/>
    </source>
</evidence>
<feature type="compositionally biased region" description="Acidic residues" evidence="1">
    <location>
        <begin position="81"/>
        <end position="111"/>
    </location>
</feature>
<feature type="compositionally biased region" description="Polar residues" evidence="1">
    <location>
        <begin position="143"/>
        <end position="154"/>
    </location>
</feature>
<dbReference type="AlphaFoldDB" id="A0A165A7H8"/>
<dbReference type="STRING" id="1328760.A0A165A7H8"/>
<feature type="region of interest" description="Disordered" evidence="1">
    <location>
        <begin position="1"/>
        <end position="154"/>
    </location>
</feature>
<evidence type="ECO:0000259" key="2">
    <source>
        <dbReference type="Pfam" id="PF10419"/>
    </source>
</evidence>
<feature type="compositionally biased region" description="Basic residues" evidence="1">
    <location>
        <begin position="389"/>
        <end position="404"/>
    </location>
</feature>
<feature type="region of interest" description="Disordered" evidence="1">
    <location>
        <begin position="348"/>
        <end position="462"/>
    </location>
</feature>
<feature type="domain" description="Transcription factor TFIIIC triple barrel" evidence="2">
    <location>
        <begin position="51"/>
        <end position="223"/>
    </location>
</feature>
<keyword evidence="4" id="KW-1185">Reference proteome</keyword>
<organism evidence="3 4">
    <name type="scientific">Xylona heveae (strain CBS 132557 / TC161)</name>
    <dbReference type="NCBI Taxonomy" id="1328760"/>
    <lineage>
        <taxon>Eukaryota</taxon>
        <taxon>Fungi</taxon>
        <taxon>Dikarya</taxon>
        <taxon>Ascomycota</taxon>
        <taxon>Pezizomycotina</taxon>
        <taxon>Xylonomycetes</taxon>
        <taxon>Xylonales</taxon>
        <taxon>Xylonaceae</taxon>
        <taxon>Xylona</taxon>
    </lineage>
</organism>
<dbReference type="Gene3D" id="2.60.40.4370">
    <property type="match status" value="1"/>
</dbReference>
<feature type="compositionally biased region" description="Polar residues" evidence="1">
    <location>
        <begin position="10"/>
        <end position="28"/>
    </location>
</feature>
<sequence>MRSFVGNSKDGMSQYSANDITAPSSAIGSSALRPNPMELDDEEWEYEYDENETETFYVTIDLSSRSGPARSKRKLPPQTQEDGEEAEGEVNEGEDGNNDDGVDADDNDEEREQTPPGSPAPSHGGGRDEALEAAQRHPPQDSDPGNNAQKQQKGVQILDLHTSNPIISYDNQIFNCHWSSTIGTDMLFSKPSANPSHPVVRSTHGYDLVALTSAKLIGTSAHLAPRKEVRVSRKGEIAAAQGRQLERGTHPTSGGAAEEPIIPVGSGASAARHSQARFLERLMRAKDAKGETDSVTVYSKKRLTQTGWRALQSERRRRVEDIEILRHLAEEGDEEAQSQLEQLVQADPLGSTHGDTPSEAGPSSQPQSYDGNLWRSALGTPWGDDILRTPRRGPGRPGSRRGRGSGRATRGFTTMGHSLMTSESSPQDPSIDQSNTATPAARSEFSTPQPGTSLPPDDGAQT</sequence>
<gene>
    <name evidence="3" type="ORF">L228DRAFT_270816</name>
</gene>
<dbReference type="EMBL" id="KV407464">
    <property type="protein sequence ID" value="KZF20062.1"/>
    <property type="molecule type" value="Genomic_DNA"/>
</dbReference>
<dbReference type="InterPro" id="IPR019481">
    <property type="entry name" value="TFIIIC_triple_barrel"/>
</dbReference>
<dbReference type="Pfam" id="PF10419">
    <property type="entry name" value="TFIIIC_sub6"/>
    <property type="match status" value="1"/>
</dbReference>
<proteinExistence type="predicted"/>
<feature type="compositionally biased region" description="Polar residues" evidence="1">
    <location>
        <begin position="415"/>
        <end position="452"/>
    </location>
</feature>
<dbReference type="GeneID" id="28900593"/>